<evidence type="ECO:0000313" key="1">
    <source>
        <dbReference type="Proteomes" id="UP000887579"/>
    </source>
</evidence>
<dbReference type="WBParaSite" id="ES5_v2.g7346.t1">
    <property type="protein sequence ID" value="ES5_v2.g7346.t1"/>
    <property type="gene ID" value="ES5_v2.g7346"/>
</dbReference>
<name>A0AC34GRL8_9BILA</name>
<organism evidence="1 2">
    <name type="scientific">Panagrolaimus sp. ES5</name>
    <dbReference type="NCBI Taxonomy" id="591445"/>
    <lineage>
        <taxon>Eukaryota</taxon>
        <taxon>Metazoa</taxon>
        <taxon>Ecdysozoa</taxon>
        <taxon>Nematoda</taxon>
        <taxon>Chromadorea</taxon>
        <taxon>Rhabditida</taxon>
        <taxon>Tylenchina</taxon>
        <taxon>Panagrolaimomorpha</taxon>
        <taxon>Panagrolaimoidea</taxon>
        <taxon>Panagrolaimidae</taxon>
        <taxon>Panagrolaimus</taxon>
    </lineage>
</organism>
<proteinExistence type="predicted"/>
<sequence length="209" mass="24672">MINKNGPNELECVETNFHKDMIKTDKLIIKSSGDWDIRVSMISCHYFSSRKEFDDLILGRRSKYNSGNNFETISIKEAFKQLNTKIKVNMDYFFCVENKKEFIRFVGGDYDFEYYQWIWNEMKKMKAKMNSKKLDASEQYCNHKMQMKNIKSILLLKLIMELFGENVESVKHESIYNLKDFQVLYHDGNFTCASACNGENYLGFDYGTS</sequence>
<accession>A0AC34GRL8</accession>
<evidence type="ECO:0000313" key="2">
    <source>
        <dbReference type="WBParaSite" id="ES5_v2.g7346.t1"/>
    </source>
</evidence>
<reference evidence="2" key="1">
    <citation type="submission" date="2022-11" db="UniProtKB">
        <authorList>
            <consortium name="WormBaseParasite"/>
        </authorList>
    </citation>
    <scope>IDENTIFICATION</scope>
</reference>
<dbReference type="Proteomes" id="UP000887579">
    <property type="component" value="Unplaced"/>
</dbReference>
<protein>
    <submittedName>
        <fullName evidence="2">Uncharacterized protein</fullName>
    </submittedName>
</protein>